<reference evidence="2" key="1">
    <citation type="submission" date="2021-01" db="UniProtKB">
        <authorList>
            <consortium name="EnsemblPlants"/>
        </authorList>
    </citation>
    <scope>IDENTIFICATION</scope>
</reference>
<dbReference type="EnsemblPlants" id="Kaladp0056s0157.1.v1.1">
    <property type="protein sequence ID" value="Kaladp0056s0157.1.v1.1.CDS.1"/>
    <property type="gene ID" value="Kaladp0056s0157.v1.1"/>
</dbReference>
<evidence type="ECO:0000313" key="3">
    <source>
        <dbReference type="Proteomes" id="UP000594263"/>
    </source>
</evidence>
<protein>
    <submittedName>
        <fullName evidence="2">Uncharacterized protein</fullName>
    </submittedName>
</protein>
<dbReference type="AlphaFoldDB" id="A0A7N0U7D9"/>
<accession>A0A7N0U7D9</accession>
<evidence type="ECO:0000256" key="1">
    <source>
        <dbReference type="SAM" id="MobiDB-lite"/>
    </source>
</evidence>
<feature type="region of interest" description="Disordered" evidence="1">
    <location>
        <begin position="80"/>
        <end position="102"/>
    </location>
</feature>
<dbReference type="Gramene" id="Kaladp0056s0157.1.v1.1">
    <property type="protein sequence ID" value="Kaladp0056s0157.1.v1.1.CDS.1"/>
    <property type="gene ID" value="Kaladp0056s0157.v1.1"/>
</dbReference>
<feature type="compositionally biased region" description="Basic and acidic residues" evidence="1">
    <location>
        <begin position="92"/>
        <end position="102"/>
    </location>
</feature>
<sequence length="102" mass="11551">MDHSYRPYRATARRISPLHYSIAAAGRKIEGRKPSPSPTDPFSRAYSNLCLGIAREATQVQLRERGGSISFPYPRKCLRKKKPKAAAYQGRRINEPEGLHNQ</sequence>
<dbReference type="Proteomes" id="UP000594263">
    <property type="component" value="Unplaced"/>
</dbReference>
<name>A0A7N0U7D9_KALFE</name>
<evidence type="ECO:0000313" key="2">
    <source>
        <dbReference type="EnsemblPlants" id="Kaladp0056s0157.1.v1.1.CDS.1"/>
    </source>
</evidence>
<proteinExistence type="predicted"/>
<keyword evidence="3" id="KW-1185">Reference proteome</keyword>
<organism evidence="2 3">
    <name type="scientific">Kalanchoe fedtschenkoi</name>
    <name type="common">Lavender scallops</name>
    <name type="synonym">South American air plant</name>
    <dbReference type="NCBI Taxonomy" id="63787"/>
    <lineage>
        <taxon>Eukaryota</taxon>
        <taxon>Viridiplantae</taxon>
        <taxon>Streptophyta</taxon>
        <taxon>Embryophyta</taxon>
        <taxon>Tracheophyta</taxon>
        <taxon>Spermatophyta</taxon>
        <taxon>Magnoliopsida</taxon>
        <taxon>eudicotyledons</taxon>
        <taxon>Gunneridae</taxon>
        <taxon>Pentapetalae</taxon>
        <taxon>Saxifragales</taxon>
        <taxon>Crassulaceae</taxon>
        <taxon>Kalanchoe</taxon>
    </lineage>
</organism>